<dbReference type="Gene3D" id="3.30.60.90">
    <property type="match status" value="1"/>
</dbReference>
<dbReference type="InterPro" id="IPR043145">
    <property type="entry name" value="Znf_ZZ_sf"/>
</dbReference>
<dbReference type="SMART" id="SM00228">
    <property type="entry name" value="PDZ"/>
    <property type="match status" value="1"/>
</dbReference>
<feature type="compositionally biased region" description="Low complexity" evidence="5">
    <location>
        <begin position="1"/>
        <end position="22"/>
    </location>
</feature>
<dbReference type="VEuPathDB" id="FungiDB:PYU1_G004123"/>
<dbReference type="AlphaFoldDB" id="K3WGP2"/>
<evidence type="ECO:0000256" key="4">
    <source>
        <dbReference type="PROSITE-ProRule" id="PRU00228"/>
    </source>
</evidence>
<keyword evidence="1" id="KW-0479">Metal-binding</keyword>
<dbReference type="InterPro" id="IPR041489">
    <property type="entry name" value="PDZ_6"/>
</dbReference>
<reference evidence="9" key="1">
    <citation type="journal article" date="2010" name="Genome Biol.">
        <title>Genome sequence of the necrotrophic plant pathogen Pythium ultimum reveals original pathogenicity mechanisms and effector repertoire.</title>
        <authorList>
            <person name="Levesque C.A."/>
            <person name="Brouwer H."/>
            <person name="Cano L."/>
            <person name="Hamilton J.P."/>
            <person name="Holt C."/>
            <person name="Huitema E."/>
            <person name="Raffaele S."/>
            <person name="Robideau G.P."/>
            <person name="Thines M."/>
            <person name="Win J."/>
            <person name="Zerillo M.M."/>
            <person name="Beakes G.W."/>
            <person name="Boore J.L."/>
            <person name="Busam D."/>
            <person name="Dumas B."/>
            <person name="Ferriera S."/>
            <person name="Fuerstenberg S.I."/>
            <person name="Gachon C.M."/>
            <person name="Gaulin E."/>
            <person name="Govers F."/>
            <person name="Grenville-Briggs L."/>
            <person name="Horner N."/>
            <person name="Hostetler J."/>
            <person name="Jiang R.H."/>
            <person name="Johnson J."/>
            <person name="Krajaejun T."/>
            <person name="Lin H."/>
            <person name="Meijer H.J."/>
            <person name="Moore B."/>
            <person name="Morris P."/>
            <person name="Phuntmart V."/>
            <person name="Puiu D."/>
            <person name="Shetty J."/>
            <person name="Stajich J.E."/>
            <person name="Tripathy S."/>
            <person name="Wawra S."/>
            <person name="van West P."/>
            <person name="Whitty B.R."/>
            <person name="Coutinho P.M."/>
            <person name="Henrissat B."/>
            <person name="Martin F."/>
            <person name="Thomas P.D."/>
            <person name="Tyler B.M."/>
            <person name="De Vries R.P."/>
            <person name="Kamoun S."/>
            <person name="Yandell M."/>
            <person name="Tisserat N."/>
            <person name="Buell C.R."/>
        </authorList>
    </citation>
    <scope>NUCLEOTIDE SEQUENCE</scope>
    <source>
        <strain evidence="9">DAOM:BR144</strain>
    </source>
</reference>
<dbReference type="Pfam" id="PF17820">
    <property type="entry name" value="PDZ_6"/>
    <property type="match status" value="1"/>
</dbReference>
<evidence type="ECO:0000256" key="5">
    <source>
        <dbReference type="SAM" id="MobiDB-lite"/>
    </source>
</evidence>
<feature type="compositionally biased region" description="Basic and acidic residues" evidence="5">
    <location>
        <begin position="70"/>
        <end position="79"/>
    </location>
</feature>
<dbReference type="InterPro" id="IPR001478">
    <property type="entry name" value="PDZ"/>
</dbReference>
<dbReference type="CDD" id="cd02249">
    <property type="entry name" value="ZZ"/>
    <property type="match status" value="1"/>
</dbReference>
<feature type="region of interest" description="Disordered" evidence="5">
    <location>
        <begin position="148"/>
        <end position="185"/>
    </location>
</feature>
<keyword evidence="3" id="KW-0862">Zinc</keyword>
<dbReference type="InterPro" id="IPR036034">
    <property type="entry name" value="PDZ_sf"/>
</dbReference>
<evidence type="ECO:0000313" key="9">
    <source>
        <dbReference type="Proteomes" id="UP000019132"/>
    </source>
</evidence>
<dbReference type="EMBL" id="GL376567">
    <property type="status" value="NOT_ANNOTATED_CDS"/>
    <property type="molecule type" value="Genomic_DNA"/>
</dbReference>
<evidence type="ECO:0008006" key="10">
    <source>
        <dbReference type="Google" id="ProtNLM"/>
    </source>
</evidence>
<evidence type="ECO:0000256" key="2">
    <source>
        <dbReference type="ARBA" id="ARBA00022771"/>
    </source>
</evidence>
<name>K3WGP2_GLOUD</name>
<feature type="compositionally biased region" description="Polar residues" evidence="5">
    <location>
        <begin position="39"/>
        <end position="52"/>
    </location>
</feature>
<dbReference type="SUPFAM" id="SSF50156">
    <property type="entry name" value="PDZ domain-like"/>
    <property type="match status" value="1"/>
</dbReference>
<dbReference type="InParanoid" id="K3WGP2"/>
<dbReference type="PROSITE" id="PS50106">
    <property type="entry name" value="PDZ"/>
    <property type="match status" value="1"/>
</dbReference>
<sequence length="511" mass="56044">MATPDVTAAPVAAPTTPTTAATMKKSDSPPTYDRAAPSTPITESESVEQPQSPMVAAETAAPHHKPPPLELDKMVERTHQPSLETNTDGSDDYSSDLGTPLGFGEADFGEGEDFSSHRFIGPSIAGDDASVRGVHGIRRVQIHAKPPRFVSELATTEKERRASSSSSMRSGSNSGASSRSHSEAEDHLNTYSVSFTESSALGFKTDVVVTQLNELMVQVSNVEAETPAYRAGVIEGDVLLSVNGQKIESHMTEAEVLEIIRRASNPRTMLFQRTQTEPCEVVPHSKNDKKKKTNGKMYGRFSSAVSYGSSILGAKLKRKQKLVHPNSFCDGCGMDPITGALWTCSVCPNYNLCSDCYNFGTHGLENTESMQALNEAIVQDKLQRKCKRFTQEFLMSLRRDICKGRPDKFEYMGSWIADIVIGTAASKITVRGIEIPSLTPMSRQRFVSNLMPLVSNRTDIEINIEWLPDDSERASVDIEDIHALGAPDHEELEKLRIWISDKKTRTTSPFA</sequence>
<feature type="domain" description="ZZ-type" evidence="7">
    <location>
        <begin position="324"/>
        <end position="378"/>
    </location>
</feature>
<feature type="domain" description="PDZ" evidence="6">
    <location>
        <begin position="190"/>
        <end position="275"/>
    </location>
</feature>
<feature type="region of interest" description="Disordered" evidence="5">
    <location>
        <begin position="1"/>
        <end position="128"/>
    </location>
</feature>
<evidence type="ECO:0000259" key="6">
    <source>
        <dbReference type="PROSITE" id="PS50106"/>
    </source>
</evidence>
<dbReference type="SUPFAM" id="SSF57850">
    <property type="entry name" value="RING/U-box"/>
    <property type="match status" value="1"/>
</dbReference>
<dbReference type="PANTHER" id="PTHR20930:SF0">
    <property type="entry name" value="PROTEIN ILRUN"/>
    <property type="match status" value="1"/>
</dbReference>
<dbReference type="eggNOG" id="ENOG502RXCB">
    <property type="taxonomic scope" value="Eukaryota"/>
</dbReference>
<evidence type="ECO:0000313" key="8">
    <source>
        <dbReference type="EnsemblProtists" id="PYU1_T004133"/>
    </source>
</evidence>
<evidence type="ECO:0000259" key="7">
    <source>
        <dbReference type="PROSITE" id="PS50135"/>
    </source>
</evidence>
<protein>
    <recommendedName>
        <fullName evidence="10">PDZ domain-containing protein</fullName>
    </recommendedName>
</protein>
<keyword evidence="9" id="KW-1185">Reference proteome</keyword>
<dbReference type="HOGENOM" id="CLU_017557_1_0_1"/>
<dbReference type="PANTHER" id="PTHR20930">
    <property type="entry name" value="OVARIAN CARCINOMA ANTIGEN CA125-RELATED"/>
    <property type="match status" value="1"/>
</dbReference>
<feature type="compositionally biased region" description="Low complexity" evidence="5">
    <location>
        <begin position="163"/>
        <end position="179"/>
    </location>
</feature>
<dbReference type="Proteomes" id="UP000019132">
    <property type="component" value="Unassembled WGS sequence"/>
</dbReference>
<dbReference type="Pfam" id="PF00569">
    <property type="entry name" value="ZZ"/>
    <property type="match status" value="1"/>
</dbReference>
<dbReference type="EnsemblProtists" id="PYU1_T004133">
    <property type="protein sequence ID" value="PYU1_T004133"/>
    <property type="gene ID" value="PYU1_G004123"/>
</dbReference>
<keyword evidence="2 4" id="KW-0863">Zinc-finger</keyword>
<dbReference type="InterPro" id="IPR000433">
    <property type="entry name" value="Znf_ZZ"/>
</dbReference>
<proteinExistence type="predicted"/>
<dbReference type="Gene3D" id="2.30.42.10">
    <property type="match status" value="1"/>
</dbReference>
<organism evidence="8 9">
    <name type="scientific">Globisporangium ultimum (strain ATCC 200006 / CBS 805.95 / DAOM BR144)</name>
    <name type="common">Pythium ultimum</name>
    <dbReference type="NCBI Taxonomy" id="431595"/>
    <lineage>
        <taxon>Eukaryota</taxon>
        <taxon>Sar</taxon>
        <taxon>Stramenopiles</taxon>
        <taxon>Oomycota</taxon>
        <taxon>Peronosporomycetes</taxon>
        <taxon>Pythiales</taxon>
        <taxon>Pythiaceae</taxon>
        <taxon>Globisporangium</taxon>
    </lineage>
</organism>
<accession>K3WGP2</accession>
<reference evidence="8" key="3">
    <citation type="submission" date="2015-02" db="UniProtKB">
        <authorList>
            <consortium name="EnsemblProtists"/>
        </authorList>
    </citation>
    <scope>IDENTIFICATION</scope>
    <source>
        <strain evidence="8">DAOM BR144</strain>
    </source>
</reference>
<evidence type="ECO:0000256" key="1">
    <source>
        <dbReference type="ARBA" id="ARBA00022723"/>
    </source>
</evidence>
<dbReference type="PROSITE" id="PS50135">
    <property type="entry name" value="ZF_ZZ_2"/>
    <property type="match status" value="1"/>
</dbReference>
<evidence type="ECO:0000256" key="3">
    <source>
        <dbReference type="ARBA" id="ARBA00022833"/>
    </source>
</evidence>
<reference evidence="9" key="2">
    <citation type="submission" date="2010-04" db="EMBL/GenBank/DDBJ databases">
        <authorList>
            <person name="Buell R."/>
            <person name="Hamilton J."/>
            <person name="Hostetler J."/>
        </authorList>
    </citation>
    <scope>NUCLEOTIDE SEQUENCE [LARGE SCALE GENOMIC DNA]</scope>
    <source>
        <strain evidence="9">DAOM:BR144</strain>
    </source>
</reference>
<dbReference type="SMART" id="SM00291">
    <property type="entry name" value="ZnF_ZZ"/>
    <property type="match status" value="1"/>
</dbReference>
<dbReference type="GO" id="GO:0008270">
    <property type="term" value="F:zinc ion binding"/>
    <property type="evidence" value="ECO:0007669"/>
    <property type="project" value="UniProtKB-KW"/>
</dbReference>
<dbReference type="STRING" id="431595.K3WGP2"/>